<reference evidence="7" key="1">
    <citation type="submission" date="2017-02" db="UniProtKB">
        <authorList>
            <consortium name="WormBaseParasite"/>
        </authorList>
    </citation>
    <scope>IDENTIFICATION</scope>
</reference>
<dbReference type="SMART" id="SM00386">
    <property type="entry name" value="HAT"/>
    <property type="match status" value="5"/>
</dbReference>
<evidence type="ECO:0000259" key="5">
    <source>
        <dbReference type="Pfam" id="PF05843"/>
    </source>
</evidence>
<feature type="domain" description="Suppressor of forked" evidence="5">
    <location>
        <begin position="387"/>
        <end position="909"/>
    </location>
</feature>
<keyword evidence="3" id="KW-0539">Nucleus</keyword>
<organism evidence="6 7">
    <name type="scientific">Parastrongyloides trichosuri</name>
    <name type="common">Possum-specific nematode worm</name>
    <dbReference type="NCBI Taxonomy" id="131310"/>
    <lineage>
        <taxon>Eukaryota</taxon>
        <taxon>Metazoa</taxon>
        <taxon>Ecdysozoa</taxon>
        <taxon>Nematoda</taxon>
        <taxon>Chromadorea</taxon>
        <taxon>Rhabditida</taxon>
        <taxon>Tylenchina</taxon>
        <taxon>Panagrolaimomorpha</taxon>
        <taxon>Strongyloidoidea</taxon>
        <taxon>Strongyloididae</taxon>
        <taxon>Parastrongyloides</taxon>
    </lineage>
</organism>
<keyword evidence="2" id="KW-0677">Repeat</keyword>
<dbReference type="PANTHER" id="PTHR19980:SF0">
    <property type="entry name" value="CLEAVAGE STIMULATION FACTOR SUBUNIT 3"/>
    <property type="match status" value="1"/>
</dbReference>
<feature type="region of interest" description="Disordered" evidence="4">
    <location>
        <begin position="1"/>
        <end position="26"/>
    </location>
</feature>
<keyword evidence="6" id="KW-1185">Reference proteome</keyword>
<dbReference type="AlphaFoldDB" id="A0A0N4ZNY9"/>
<comment type="subcellular location">
    <subcellularLocation>
        <location evidence="1">Nucleus</location>
    </subcellularLocation>
</comment>
<dbReference type="STRING" id="131310.A0A0N4ZNY9"/>
<feature type="compositionally biased region" description="Polar residues" evidence="4">
    <location>
        <begin position="1"/>
        <end position="21"/>
    </location>
</feature>
<dbReference type="Proteomes" id="UP000038045">
    <property type="component" value="Unplaced"/>
</dbReference>
<dbReference type="GO" id="GO:0005634">
    <property type="term" value="C:nucleus"/>
    <property type="evidence" value="ECO:0007669"/>
    <property type="project" value="UniProtKB-SubCell"/>
</dbReference>
<proteinExistence type="predicted"/>
<dbReference type="InterPro" id="IPR011990">
    <property type="entry name" value="TPR-like_helical_dom_sf"/>
</dbReference>
<dbReference type="InterPro" id="IPR045243">
    <property type="entry name" value="Rna14-like"/>
</dbReference>
<dbReference type="WBParaSite" id="PTRK_0001025200.1">
    <property type="protein sequence ID" value="PTRK_0001025200.1"/>
    <property type="gene ID" value="PTRK_0001025200"/>
</dbReference>
<evidence type="ECO:0000256" key="1">
    <source>
        <dbReference type="ARBA" id="ARBA00004123"/>
    </source>
</evidence>
<sequence>MYHNTTIRKQGYSNRKASSRFNGRKDNERQVTWNRYGLPNMGSFFQTTSFSKSRTPLLGQKIPYNSRGGLLNNTFRNGQIIQGNKDSWKKYYFSNSQYGGKMKIYGYNSYANNGRAGNKFIDSHDGIFGPSGYRKGFDRNGDGRKRKNFSSLDDKNYLLHDAYIDNDLGPTDLKKSRGLNHGERIKGRSYVELKGLIIAIIHVRNQFFIKPKLSHDNSVLNEKWEYSGQMGIKKKLNLNINYRSLEAINFVLASSFYRDRLDKLINMCISDAEKFNVDPKYLQLVYHMINERWNKRRNARVLESEEKIDFTKYGLAYRLKTSIIERRVRRNIGRYNILRKIRSLIPVKLNKAYEKELVKRALQFREKRLENKIKPIQSVAKINSLPLEKRIKQNQWDVVSWKQLIVEYQEKEITDEIRNFYESLLKQFPNSSECWKTYIEHELRHGNTAKVEQAFQDCLPAVKNINLYVYYVDYVRTSKTQLPEYREVLAKAYEFAIDNVGLDIKALPLYKSYIQFLENVVANGPYAENQKISAIRKVYAKAFQVPMAGIDAFFMEYSNFEKKVNSTMAERFIAERMKDYNKLKKIMQSFQAIHKPLDYERFSVPKRAQLPDEKKQRMFWQRYVNWEKRCLLKINDPLERLKRISYAYEQYLLHFGRHPNLCYQVLMFHLDYIEKMDTKGEVIAYSEIESIVESYFKKMINGTMKNSLLFHFCFAYFLEERKEFKLAQEYYKLLLTNEEYNFDPNLIYVNYMQFTRRCLGADKYRLVFRKLRQDPRVGVLPYIAAANIEFRCLKNRNVAFNIMKYTEDKFGQILELEKEWFDLTLRQPCKNLIKEQFEKYISLYSLSGLEKIEAWELIFRHVYIHESKETLKKMNEKRKESLSNVYKDKKLHELVDRYSYGGILPLTPEQCKLAGYFTTIKPINKKTRETENQLQELAVKISPFSSHYKFKGKKRINGMNTRNVVIYNPSSAVAALVKETKKTAIADRMEGIVMPTFQNWVPYKPDENDYVLTFYDRNRFVVPNSVNKVLKEIGNSMTYTEPLINCDTLLNTLMMTHL</sequence>
<dbReference type="SUPFAM" id="SSF48452">
    <property type="entry name" value="TPR-like"/>
    <property type="match status" value="1"/>
</dbReference>
<evidence type="ECO:0000313" key="7">
    <source>
        <dbReference type="WBParaSite" id="PTRK_0001025200.1"/>
    </source>
</evidence>
<dbReference type="InterPro" id="IPR003107">
    <property type="entry name" value="HAT"/>
</dbReference>
<dbReference type="Gene3D" id="1.25.40.1040">
    <property type="match status" value="1"/>
</dbReference>
<evidence type="ECO:0000256" key="2">
    <source>
        <dbReference type="ARBA" id="ARBA00022737"/>
    </source>
</evidence>
<name>A0A0N4ZNY9_PARTI</name>
<evidence type="ECO:0000313" key="6">
    <source>
        <dbReference type="Proteomes" id="UP000038045"/>
    </source>
</evidence>
<dbReference type="Pfam" id="PF05843">
    <property type="entry name" value="Suf"/>
    <property type="match status" value="1"/>
</dbReference>
<dbReference type="GO" id="GO:0031124">
    <property type="term" value="P:mRNA 3'-end processing"/>
    <property type="evidence" value="ECO:0007669"/>
    <property type="project" value="InterPro"/>
</dbReference>
<dbReference type="InterPro" id="IPR008847">
    <property type="entry name" value="Suf"/>
</dbReference>
<evidence type="ECO:0000256" key="4">
    <source>
        <dbReference type="SAM" id="MobiDB-lite"/>
    </source>
</evidence>
<dbReference type="GO" id="GO:0003729">
    <property type="term" value="F:mRNA binding"/>
    <property type="evidence" value="ECO:0007669"/>
    <property type="project" value="TreeGrafter"/>
</dbReference>
<protein>
    <submittedName>
        <fullName evidence="7">Suf domain-containing protein</fullName>
    </submittedName>
</protein>
<evidence type="ECO:0000256" key="3">
    <source>
        <dbReference type="ARBA" id="ARBA00023242"/>
    </source>
</evidence>
<accession>A0A0N4ZNY9</accession>
<dbReference type="PANTHER" id="PTHR19980">
    <property type="entry name" value="RNA CLEAVAGE STIMULATION FACTOR"/>
    <property type="match status" value="1"/>
</dbReference>